<accession>A0AAD8X037</accession>
<dbReference type="AlphaFoldDB" id="A0AAD8X037"/>
<name>A0AAD8X037_LOLMU</name>
<proteinExistence type="predicted"/>
<sequence>MDSDDEEEQMFVSLLEEENAAAAEDEEHMMILASLAALYAERNSKRGVAALRRVAGRPRRGSNNDINVLQCSPVFAKLVEGHVPPVNYEVSGLHYNKGYYLADGIYPTWSIFAKTISSPKLPKEVWFAKKQEAARKDVERAFGILQQRFAVVRFPAITWSQDQMWEVMNCCVILHNMIIENERKYLVPEVELLQPYHRLGPLAQLDDQVTASWASFLAMRQEIRDSRVHQELQDDLVDHLWARKGAARTAAP</sequence>
<organism evidence="1 2">
    <name type="scientific">Lolium multiflorum</name>
    <name type="common">Italian ryegrass</name>
    <name type="synonym">Lolium perenne subsp. multiflorum</name>
    <dbReference type="NCBI Taxonomy" id="4521"/>
    <lineage>
        <taxon>Eukaryota</taxon>
        <taxon>Viridiplantae</taxon>
        <taxon>Streptophyta</taxon>
        <taxon>Embryophyta</taxon>
        <taxon>Tracheophyta</taxon>
        <taxon>Spermatophyta</taxon>
        <taxon>Magnoliopsida</taxon>
        <taxon>Liliopsida</taxon>
        <taxon>Poales</taxon>
        <taxon>Poaceae</taxon>
        <taxon>BOP clade</taxon>
        <taxon>Pooideae</taxon>
        <taxon>Poodae</taxon>
        <taxon>Poeae</taxon>
        <taxon>Poeae Chloroplast Group 2 (Poeae type)</taxon>
        <taxon>Loliodinae</taxon>
        <taxon>Loliinae</taxon>
        <taxon>Lolium</taxon>
    </lineage>
</organism>
<dbReference type="Pfam" id="PF04827">
    <property type="entry name" value="Plant_tran"/>
    <property type="match status" value="1"/>
</dbReference>
<comment type="caution">
    <text evidence="1">The sequence shown here is derived from an EMBL/GenBank/DDBJ whole genome shotgun (WGS) entry which is preliminary data.</text>
</comment>
<protein>
    <submittedName>
        <fullName evidence="1">Uncharacterized protein</fullName>
    </submittedName>
</protein>
<dbReference type="PANTHER" id="PTHR47150">
    <property type="entry name" value="OS12G0169200 PROTEIN"/>
    <property type="match status" value="1"/>
</dbReference>
<evidence type="ECO:0000313" key="1">
    <source>
        <dbReference type="EMBL" id="KAK1686479.1"/>
    </source>
</evidence>
<keyword evidence="2" id="KW-1185">Reference proteome</keyword>
<dbReference type="Proteomes" id="UP001231189">
    <property type="component" value="Unassembled WGS sequence"/>
</dbReference>
<gene>
    <name evidence="1" type="ORF">QYE76_047327</name>
</gene>
<dbReference type="PANTHER" id="PTHR47150:SF4">
    <property type="entry name" value="HARBINGER TRANSPOSASE-DERIVED PROTEIN-RELATED"/>
    <property type="match status" value="1"/>
</dbReference>
<reference evidence="1" key="1">
    <citation type="submission" date="2023-07" db="EMBL/GenBank/DDBJ databases">
        <title>A chromosome-level genome assembly of Lolium multiflorum.</title>
        <authorList>
            <person name="Chen Y."/>
            <person name="Copetti D."/>
            <person name="Kolliker R."/>
            <person name="Studer B."/>
        </authorList>
    </citation>
    <scope>NUCLEOTIDE SEQUENCE</scope>
    <source>
        <strain evidence="1">02402/16</strain>
        <tissue evidence="1">Leaf</tissue>
    </source>
</reference>
<evidence type="ECO:0000313" key="2">
    <source>
        <dbReference type="Proteomes" id="UP001231189"/>
    </source>
</evidence>
<dbReference type="InterPro" id="IPR006912">
    <property type="entry name" value="Harbinger_derived_prot"/>
</dbReference>
<dbReference type="EMBL" id="JAUUTY010000002">
    <property type="protein sequence ID" value="KAK1686479.1"/>
    <property type="molecule type" value="Genomic_DNA"/>
</dbReference>